<dbReference type="PANTHER" id="PTHR13465:SF2">
    <property type="entry name" value="PHAGOSOME ASSEMBLY FACTOR 1"/>
    <property type="match status" value="1"/>
</dbReference>
<comment type="similarity">
    <text evidence="1">Belongs to the PHAF1 family.</text>
</comment>
<organism evidence="2 3">
    <name type="scientific">Chironomus riparius</name>
    <dbReference type="NCBI Taxonomy" id="315576"/>
    <lineage>
        <taxon>Eukaryota</taxon>
        <taxon>Metazoa</taxon>
        <taxon>Ecdysozoa</taxon>
        <taxon>Arthropoda</taxon>
        <taxon>Hexapoda</taxon>
        <taxon>Insecta</taxon>
        <taxon>Pterygota</taxon>
        <taxon>Neoptera</taxon>
        <taxon>Endopterygota</taxon>
        <taxon>Diptera</taxon>
        <taxon>Nematocera</taxon>
        <taxon>Chironomoidea</taxon>
        <taxon>Chironomidae</taxon>
        <taxon>Chironominae</taxon>
        <taxon>Chironomus</taxon>
    </lineage>
</organism>
<dbReference type="Proteomes" id="UP001153620">
    <property type="component" value="Chromosome 2"/>
</dbReference>
<evidence type="ECO:0000313" key="2">
    <source>
        <dbReference type="EMBL" id="CAG9805892.1"/>
    </source>
</evidence>
<name>A0A9N9WUJ6_9DIPT</name>
<reference evidence="2" key="1">
    <citation type="submission" date="2022-01" db="EMBL/GenBank/DDBJ databases">
        <authorList>
            <person name="King R."/>
        </authorList>
    </citation>
    <scope>NUCLEOTIDE SEQUENCE</scope>
</reference>
<evidence type="ECO:0000313" key="3">
    <source>
        <dbReference type="Proteomes" id="UP001153620"/>
    </source>
</evidence>
<dbReference type="GO" id="GO:0005802">
    <property type="term" value="C:trans-Golgi network"/>
    <property type="evidence" value="ECO:0007669"/>
    <property type="project" value="TreeGrafter"/>
</dbReference>
<reference evidence="2" key="2">
    <citation type="submission" date="2022-10" db="EMBL/GenBank/DDBJ databases">
        <authorList>
            <consortium name="ENA_rothamsted_submissions"/>
            <consortium name="culmorum"/>
            <person name="King R."/>
        </authorList>
    </citation>
    <scope>NUCLEOTIDE SEQUENCE</scope>
</reference>
<evidence type="ECO:0000256" key="1">
    <source>
        <dbReference type="ARBA" id="ARBA00024339"/>
    </source>
</evidence>
<accession>A0A9N9WUJ6</accession>
<dbReference type="InterPro" id="IPR039156">
    <property type="entry name" value="PHAF1/BROMI"/>
</dbReference>
<dbReference type="AlphaFoldDB" id="A0A9N9WUJ6"/>
<gene>
    <name evidence="2" type="ORF">CHIRRI_LOCUS8759</name>
</gene>
<proteinExistence type="inferred from homology"/>
<dbReference type="EMBL" id="OU895878">
    <property type="protein sequence ID" value="CAG9805892.1"/>
    <property type="molecule type" value="Genomic_DNA"/>
</dbReference>
<protein>
    <submittedName>
        <fullName evidence="2">Uncharacterized protein</fullName>
    </submittedName>
</protein>
<sequence>MLDLEVIPERSLGCPEKSWEFILGMHFSQAVAIIQSQVGTIKNVQVLYSDQNLLNVDLIINIPLSGMRLIFDPISQRLKAIEIFNMKLVRLRYCGNYFNSPEILPSIEQIENSFGSTHPAVYDAVKNSFALNFRGLTFYFFVDSKTQPNQANHGLSSLHFGPGNSPIVTRMTLYCGNSFHECKAPALPISCYNKQLYVESATVIRNSSGTKGLRLNIFTEGSVRSLEARKQCFTRDVLFGDTCQDVVTNLGAPSRVFYKSEDKMKIHSPSAHKRVQRKSDFFFNYFTLGIDILFDARTQKAKKFILHTNFPGHYNFNIYHRCEFKIELNPDKTEQLNGNPINVTAYSKWDAISAKFPSESPIVLHRSSSTNCSNIFGSTFCYGYQDIIFEVMNNGHIASVTFYNTSSQNVFSNWAGIGNQQQINKHNEFEIKIN</sequence>
<dbReference type="OrthoDB" id="411211at2759"/>
<dbReference type="InterPro" id="IPR005373">
    <property type="entry name" value="PHAF1"/>
</dbReference>
<keyword evidence="3" id="KW-1185">Reference proteome</keyword>
<dbReference type="PANTHER" id="PTHR13465">
    <property type="entry name" value="UPF0183 PROTEIN"/>
    <property type="match status" value="1"/>
</dbReference>
<dbReference type="Pfam" id="PF03676">
    <property type="entry name" value="PHAF1"/>
    <property type="match status" value="1"/>
</dbReference>
<dbReference type="GO" id="GO:0043001">
    <property type="term" value="P:Golgi to plasma membrane protein transport"/>
    <property type="evidence" value="ECO:0007669"/>
    <property type="project" value="TreeGrafter"/>
</dbReference>